<evidence type="ECO:0000256" key="2">
    <source>
        <dbReference type="ARBA" id="ARBA00008711"/>
    </source>
</evidence>
<dbReference type="SUPFAM" id="SSF46767">
    <property type="entry name" value="Methylated DNA-protein cysteine methyltransferase, C-terminal domain"/>
    <property type="match status" value="1"/>
</dbReference>
<dbReference type="GO" id="GO:0006281">
    <property type="term" value="P:DNA repair"/>
    <property type="evidence" value="ECO:0007669"/>
    <property type="project" value="UniProtKB-KW"/>
</dbReference>
<dbReference type="FunFam" id="1.10.10.10:FF:000214">
    <property type="entry name" value="Methylated-DNA--protein-cysteine methyltransferase"/>
    <property type="match status" value="1"/>
</dbReference>
<evidence type="ECO:0000256" key="8">
    <source>
        <dbReference type="ARBA" id="ARBA00049348"/>
    </source>
</evidence>
<dbReference type="InterPro" id="IPR036217">
    <property type="entry name" value="MethylDNA_cys_MeTrfase_DNAb"/>
</dbReference>
<dbReference type="AlphaFoldDB" id="A0A921G3H4"/>
<evidence type="ECO:0000256" key="3">
    <source>
        <dbReference type="ARBA" id="ARBA00011918"/>
    </source>
</evidence>
<dbReference type="Pfam" id="PF01035">
    <property type="entry name" value="DNA_binding_1"/>
    <property type="match status" value="1"/>
</dbReference>
<dbReference type="PANTHER" id="PTHR10815:SF12">
    <property type="entry name" value="METHYLATED-DNA--PROTEIN-CYSTEINE METHYLTRANSFERASE, INDUCIBLE"/>
    <property type="match status" value="1"/>
</dbReference>
<keyword evidence="7" id="KW-0234">DNA repair</keyword>
<proteinExistence type="inferred from homology"/>
<dbReference type="PANTHER" id="PTHR10815">
    <property type="entry name" value="METHYLATED-DNA--PROTEIN-CYSTEINE METHYLTRANSFERASE"/>
    <property type="match status" value="1"/>
</dbReference>
<dbReference type="InterPro" id="IPR008332">
    <property type="entry name" value="MethylG_MeTrfase_N"/>
</dbReference>
<dbReference type="SUPFAM" id="SSF53155">
    <property type="entry name" value="Methylated DNA-protein cysteine methyltransferase domain"/>
    <property type="match status" value="1"/>
</dbReference>
<dbReference type="EC" id="2.1.1.63" evidence="3"/>
<organism evidence="11 12">
    <name type="scientific">Sporosarcina psychrophila</name>
    <name type="common">Bacillus psychrophilus</name>
    <dbReference type="NCBI Taxonomy" id="1476"/>
    <lineage>
        <taxon>Bacteria</taxon>
        <taxon>Bacillati</taxon>
        <taxon>Bacillota</taxon>
        <taxon>Bacilli</taxon>
        <taxon>Bacillales</taxon>
        <taxon>Caryophanaceae</taxon>
        <taxon>Sporosarcina</taxon>
    </lineage>
</organism>
<evidence type="ECO:0000256" key="5">
    <source>
        <dbReference type="ARBA" id="ARBA00022679"/>
    </source>
</evidence>
<sequence>MEKNREANVYWTLLKHSQWNMYIAATTEGLCYIGSPNAPFEELVTWVKKWIPSYTLSEEASILQPYTMELVDYLKELRKDFSLPIDLHGTPFQQSVWKVLQEIPYGQTVSYSDIAKRIEKPTAIRAVGTAIGANPVLIIVPCHRVIAKTGKLGGFRAGLEMKEELLRVENSILI</sequence>
<feature type="domain" description="Methylated-DNA-[protein]-cysteine S-methyltransferase DNA binding" evidence="9">
    <location>
        <begin position="91"/>
        <end position="170"/>
    </location>
</feature>
<protein>
    <recommendedName>
        <fullName evidence="3">methylated-DNA--[protein]-cysteine S-methyltransferase</fullName>
        <ecNumber evidence="3">2.1.1.63</ecNumber>
    </recommendedName>
</protein>
<evidence type="ECO:0000256" key="6">
    <source>
        <dbReference type="ARBA" id="ARBA00022763"/>
    </source>
</evidence>
<evidence type="ECO:0000256" key="7">
    <source>
        <dbReference type="ARBA" id="ARBA00023204"/>
    </source>
</evidence>
<dbReference type="EMBL" id="DYWT01000303">
    <property type="protein sequence ID" value="HJF34102.1"/>
    <property type="molecule type" value="Genomic_DNA"/>
</dbReference>
<keyword evidence="5" id="KW-0808">Transferase</keyword>
<dbReference type="InterPro" id="IPR036631">
    <property type="entry name" value="MGMT_N_sf"/>
</dbReference>
<name>A0A921G3H4_SPOPS</name>
<reference evidence="11" key="1">
    <citation type="journal article" date="2021" name="PeerJ">
        <title>Extensive microbial diversity within the chicken gut microbiome revealed by metagenomics and culture.</title>
        <authorList>
            <person name="Gilroy R."/>
            <person name="Ravi A."/>
            <person name="Getino M."/>
            <person name="Pursley I."/>
            <person name="Horton D.L."/>
            <person name="Alikhan N.F."/>
            <person name="Baker D."/>
            <person name="Gharbi K."/>
            <person name="Hall N."/>
            <person name="Watson M."/>
            <person name="Adriaenssens E.M."/>
            <person name="Foster-Nyarko E."/>
            <person name="Jarju S."/>
            <person name="Secka A."/>
            <person name="Antonio M."/>
            <person name="Oren A."/>
            <person name="Chaudhuri R.R."/>
            <person name="La Ragione R."/>
            <person name="Hildebrand F."/>
            <person name="Pallen M.J."/>
        </authorList>
    </citation>
    <scope>NUCLEOTIDE SEQUENCE</scope>
    <source>
        <strain evidence="11">CHK171-7178</strain>
    </source>
</reference>
<dbReference type="GO" id="GO:0003908">
    <property type="term" value="F:methylated-DNA-[protein]-cysteine S-methyltransferase activity"/>
    <property type="evidence" value="ECO:0007669"/>
    <property type="project" value="UniProtKB-EC"/>
</dbReference>
<dbReference type="NCBIfam" id="TIGR00589">
    <property type="entry name" value="ogt"/>
    <property type="match status" value="1"/>
</dbReference>
<comment type="similarity">
    <text evidence="2">Belongs to the MGMT family.</text>
</comment>
<comment type="catalytic activity">
    <reaction evidence="8">
        <text>a 6-O-methyl-2'-deoxyguanosine in DNA + L-cysteinyl-[protein] = S-methyl-L-cysteinyl-[protein] + a 2'-deoxyguanosine in DNA</text>
        <dbReference type="Rhea" id="RHEA:24000"/>
        <dbReference type="Rhea" id="RHEA-COMP:10131"/>
        <dbReference type="Rhea" id="RHEA-COMP:10132"/>
        <dbReference type="Rhea" id="RHEA-COMP:11367"/>
        <dbReference type="Rhea" id="RHEA-COMP:11368"/>
        <dbReference type="ChEBI" id="CHEBI:29950"/>
        <dbReference type="ChEBI" id="CHEBI:82612"/>
        <dbReference type="ChEBI" id="CHEBI:85445"/>
        <dbReference type="ChEBI" id="CHEBI:85448"/>
        <dbReference type="EC" id="2.1.1.63"/>
    </reaction>
</comment>
<evidence type="ECO:0000259" key="9">
    <source>
        <dbReference type="Pfam" id="PF01035"/>
    </source>
</evidence>
<dbReference type="InterPro" id="IPR036388">
    <property type="entry name" value="WH-like_DNA-bd_sf"/>
</dbReference>
<dbReference type="Proteomes" id="UP000698173">
    <property type="component" value="Unassembled WGS sequence"/>
</dbReference>
<feature type="domain" description="Methylguanine DNA methyltransferase ribonuclease-like" evidence="10">
    <location>
        <begin position="9"/>
        <end position="87"/>
    </location>
</feature>
<accession>A0A921G3H4</accession>
<gene>
    <name evidence="11" type="ORF">K8V56_20255</name>
</gene>
<evidence type="ECO:0000313" key="12">
    <source>
        <dbReference type="Proteomes" id="UP000698173"/>
    </source>
</evidence>
<evidence type="ECO:0000313" key="11">
    <source>
        <dbReference type="EMBL" id="HJF34102.1"/>
    </source>
</evidence>
<comment type="catalytic activity">
    <reaction evidence="1">
        <text>a 4-O-methyl-thymidine in DNA + L-cysteinyl-[protein] = a thymidine in DNA + S-methyl-L-cysteinyl-[protein]</text>
        <dbReference type="Rhea" id="RHEA:53428"/>
        <dbReference type="Rhea" id="RHEA-COMP:10131"/>
        <dbReference type="Rhea" id="RHEA-COMP:10132"/>
        <dbReference type="Rhea" id="RHEA-COMP:13555"/>
        <dbReference type="Rhea" id="RHEA-COMP:13556"/>
        <dbReference type="ChEBI" id="CHEBI:29950"/>
        <dbReference type="ChEBI" id="CHEBI:82612"/>
        <dbReference type="ChEBI" id="CHEBI:137386"/>
        <dbReference type="ChEBI" id="CHEBI:137387"/>
        <dbReference type="EC" id="2.1.1.63"/>
    </reaction>
</comment>
<evidence type="ECO:0000259" key="10">
    <source>
        <dbReference type="Pfam" id="PF02870"/>
    </source>
</evidence>
<evidence type="ECO:0000256" key="4">
    <source>
        <dbReference type="ARBA" id="ARBA00022603"/>
    </source>
</evidence>
<dbReference type="Gene3D" id="3.30.160.70">
    <property type="entry name" value="Methylated DNA-protein cysteine methyltransferase domain"/>
    <property type="match status" value="1"/>
</dbReference>
<dbReference type="Gene3D" id="1.10.10.10">
    <property type="entry name" value="Winged helix-like DNA-binding domain superfamily/Winged helix DNA-binding domain"/>
    <property type="match status" value="1"/>
</dbReference>
<dbReference type="PROSITE" id="PS00374">
    <property type="entry name" value="MGMT"/>
    <property type="match status" value="1"/>
</dbReference>
<evidence type="ECO:0000256" key="1">
    <source>
        <dbReference type="ARBA" id="ARBA00001286"/>
    </source>
</evidence>
<keyword evidence="4" id="KW-0489">Methyltransferase</keyword>
<dbReference type="InterPro" id="IPR014048">
    <property type="entry name" value="MethylDNA_cys_MeTrfase_DNA-bd"/>
</dbReference>
<comment type="caution">
    <text evidence="11">The sequence shown here is derived from an EMBL/GenBank/DDBJ whole genome shotgun (WGS) entry which is preliminary data.</text>
</comment>
<reference evidence="11" key="2">
    <citation type="submission" date="2021-09" db="EMBL/GenBank/DDBJ databases">
        <authorList>
            <person name="Gilroy R."/>
        </authorList>
    </citation>
    <scope>NUCLEOTIDE SEQUENCE</scope>
    <source>
        <strain evidence="11">CHK171-7178</strain>
    </source>
</reference>
<dbReference type="GO" id="GO:0032259">
    <property type="term" value="P:methylation"/>
    <property type="evidence" value="ECO:0007669"/>
    <property type="project" value="UniProtKB-KW"/>
</dbReference>
<keyword evidence="6" id="KW-0227">DNA damage</keyword>
<dbReference type="CDD" id="cd06445">
    <property type="entry name" value="ATase"/>
    <property type="match status" value="1"/>
</dbReference>
<dbReference type="InterPro" id="IPR001497">
    <property type="entry name" value="MethylDNA_cys_MeTrfase_AS"/>
</dbReference>
<dbReference type="Pfam" id="PF02870">
    <property type="entry name" value="Methyltransf_1N"/>
    <property type="match status" value="1"/>
</dbReference>